<reference evidence="1 2" key="2">
    <citation type="journal article" date="2023" name="Mol. Biol. Evol.">
        <title>Genomics of Secondarily Temperate Adaptation in the Only Non-Antarctic Icefish.</title>
        <authorList>
            <person name="Rivera-Colon A.G."/>
            <person name="Rayamajhi N."/>
            <person name="Minhas B.F."/>
            <person name="Madrigal G."/>
            <person name="Bilyk K.T."/>
            <person name="Yoon V."/>
            <person name="Hune M."/>
            <person name="Gregory S."/>
            <person name="Cheng C.H.C."/>
            <person name="Catchen J.M."/>
        </authorList>
    </citation>
    <scope>NUCLEOTIDE SEQUENCE [LARGE SCALE GENOMIC DNA]</scope>
    <source>
        <strain evidence="1">JMC-PN-2008</strain>
    </source>
</reference>
<evidence type="ECO:0000313" key="1">
    <source>
        <dbReference type="EMBL" id="KAK5866670.1"/>
    </source>
</evidence>
<evidence type="ECO:0000313" key="2">
    <source>
        <dbReference type="Proteomes" id="UP001346869"/>
    </source>
</evidence>
<protein>
    <submittedName>
        <fullName evidence="1">Uncharacterized protein</fullName>
    </submittedName>
</protein>
<comment type="caution">
    <text evidence="1">The sequence shown here is derived from an EMBL/GenBank/DDBJ whole genome shotgun (WGS) entry which is preliminary data.</text>
</comment>
<organism evidence="1 2">
    <name type="scientific">Eleginops maclovinus</name>
    <name type="common">Patagonian blennie</name>
    <name type="synonym">Eleginus maclovinus</name>
    <dbReference type="NCBI Taxonomy" id="56733"/>
    <lineage>
        <taxon>Eukaryota</taxon>
        <taxon>Metazoa</taxon>
        <taxon>Chordata</taxon>
        <taxon>Craniata</taxon>
        <taxon>Vertebrata</taxon>
        <taxon>Euteleostomi</taxon>
        <taxon>Actinopterygii</taxon>
        <taxon>Neopterygii</taxon>
        <taxon>Teleostei</taxon>
        <taxon>Neoteleostei</taxon>
        <taxon>Acanthomorphata</taxon>
        <taxon>Eupercaria</taxon>
        <taxon>Perciformes</taxon>
        <taxon>Notothenioidei</taxon>
        <taxon>Eleginopidae</taxon>
        <taxon>Eleginops</taxon>
    </lineage>
</organism>
<reference evidence="1 2" key="1">
    <citation type="journal article" date="2023" name="Genes (Basel)">
        <title>Chromosome-Level Genome Assembly and Circadian Gene Repertoire of the Patagonia Blennie Eleginops maclovinus-The Closest Ancestral Proxy of Antarctic Cryonotothenioids.</title>
        <authorList>
            <person name="Cheng C.C."/>
            <person name="Rivera-Colon A.G."/>
            <person name="Minhas B.F."/>
            <person name="Wilson L."/>
            <person name="Rayamajhi N."/>
            <person name="Vargas-Chacoff L."/>
            <person name="Catchen J.M."/>
        </authorList>
    </citation>
    <scope>NUCLEOTIDE SEQUENCE [LARGE SCALE GENOMIC DNA]</scope>
    <source>
        <strain evidence="1">JMC-PN-2008</strain>
    </source>
</reference>
<keyword evidence="2" id="KW-1185">Reference proteome</keyword>
<sequence>MVQCQLFSLEQLMSSGFGRPFPRHGLQLLFWFANHCVTCEVINFVLIMKLVSDCQPERGVYGFHLFGNMEELLPVLNRKRKSKRQEEDRPYSQVLYFEVGNLNTETYPGSADLPSYVRENYDLEGNIDDINIDRIIVSYQLRTRVVETVYVTEHDRAVFGMFSADRTFEINPELIQDLQSPQLDLTTFLTQTSYWGDIQVVQTNDIDEIHYPEPSVEQMFNIMQNYWVAKRQDLGFFSEAFNQQIDVSINPYSDDQQGQYFVDVTSHNSHFVACNSEVQRKNKKRKASKRANTWRQTYWLPDRGACIEDFDSVKKKKGGGGFRFIKILLSAGVLCLAAKCFSWLRSCWGLGRNDNILQRMPWRTPSYHYHVMLDYVF</sequence>
<dbReference type="PANTHER" id="PTHR38706:SF2">
    <property type="match status" value="1"/>
</dbReference>
<dbReference type="Proteomes" id="UP001346869">
    <property type="component" value="Unassembled WGS sequence"/>
</dbReference>
<name>A0AAN7XTS2_ELEMC</name>
<dbReference type="PANTHER" id="PTHR38706">
    <property type="entry name" value="SI:CH211-198C19.1-RELATED"/>
    <property type="match status" value="1"/>
</dbReference>
<dbReference type="AlphaFoldDB" id="A0AAN7XTS2"/>
<proteinExistence type="predicted"/>
<gene>
    <name evidence="1" type="ORF">PBY51_020841</name>
</gene>
<accession>A0AAN7XTS2</accession>
<dbReference type="EMBL" id="JAUZQC010000009">
    <property type="protein sequence ID" value="KAK5866670.1"/>
    <property type="molecule type" value="Genomic_DNA"/>
</dbReference>